<sequence>MGHTASIAPSAGSENGMTFIKEVVSECLKHHEECRKQSDTVPTRLLYIGSNLLPMKIILPNRSDKMLYAALSHCWGGLKSLRLTVDNEESLRTHIEWESLPRTYQDAVIVCRELGLEYLWIDSLCIIQEGDNKLDWAAESSRMTDIYANAYVVIGASSASNPEESILASRTNWRCKTHVIAWGGGELAERLLCARIEPALGHHDNVDDSQRDPLDLRAWAFQEFQLARRCINFTSDEIQWFCRGGQKCECSSKWEPSFTRFEIFGDAKTEDWTDIVWNYSFRMLSLPQDKLAALSGLAARFQQNHKDVEYVAGLWRNVDLPFQLGWRVQEAPGSVYTESRAPSFSWASVDGRAQIMTTILTFSEGRYVLDFKQFNTGTTDIPGVIVEFYADTSIALGKGVLPSGEMTPTAQRAITRTVPEEFAVPVSCLRLHTYKAYKYEVCIVLGRSAHHAGAYERLGYVEMFQTAIIDRRRSAKLPWEGVWNTVSVPYREITLV</sequence>
<dbReference type="Proteomes" id="UP000799772">
    <property type="component" value="Unassembled WGS sequence"/>
</dbReference>
<dbReference type="AlphaFoldDB" id="A0A9P4M410"/>
<dbReference type="EMBL" id="ML978130">
    <property type="protein sequence ID" value="KAF2096280.1"/>
    <property type="molecule type" value="Genomic_DNA"/>
</dbReference>
<comment type="caution">
    <text evidence="2">The sequence shown here is derived from an EMBL/GenBank/DDBJ whole genome shotgun (WGS) entry which is preliminary data.</text>
</comment>
<accession>A0A9P4M410</accession>
<proteinExistence type="predicted"/>
<gene>
    <name evidence="2" type="ORF">NA57DRAFT_79047</name>
</gene>
<dbReference type="PANTHER" id="PTHR33112:SF16">
    <property type="entry name" value="HETEROKARYON INCOMPATIBILITY DOMAIN-CONTAINING PROTEIN"/>
    <property type="match status" value="1"/>
</dbReference>
<reference evidence="2" key="1">
    <citation type="journal article" date="2020" name="Stud. Mycol.">
        <title>101 Dothideomycetes genomes: a test case for predicting lifestyles and emergence of pathogens.</title>
        <authorList>
            <person name="Haridas S."/>
            <person name="Albert R."/>
            <person name="Binder M."/>
            <person name="Bloem J."/>
            <person name="Labutti K."/>
            <person name="Salamov A."/>
            <person name="Andreopoulos B."/>
            <person name="Baker S."/>
            <person name="Barry K."/>
            <person name="Bills G."/>
            <person name="Bluhm B."/>
            <person name="Cannon C."/>
            <person name="Castanera R."/>
            <person name="Culley D."/>
            <person name="Daum C."/>
            <person name="Ezra D."/>
            <person name="Gonzalez J."/>
            <person name="Henrissat B."/>
            <person name="Kuo A."/>
            <person name="Liang C."/>
            <person name="Lipzen A."/>
            <person name="Lutzoni F."/>
            <person name="Magnuson J."/>
            <person name="Mondo S."/>
            <person name="Nolan M."/>
            <person name="Ohm R."/>
            <person name="Pangilinan J."/>
            <person name="Park H.-J."/>
            <person name="Ramirez L."/>
            <person name="Alfaro M."/>
            <person name="Sun H."/>
            <person name="Tritt A."/>
            <person name="Yoshinaga Y."/>
            <person name="Zwiers L.-H."/>
            <person name="Turgeon B."/>
            <person name="Goodwin S."/>
            <person name="Spatafora J."/>
            <person name="Crous P."/>
            <person name="Grigoriev I."/>
        </authorList>
    </citation>
    <scope>NUCLEOTIDE SEQUENCE</scope>
    <source>
        <strain evidence="2">CBS 133067</strain>
    </source>
</reference>
<dbReference type="Pfam" id="PF06985">
    <property type="entry name" value="HET"/>
    <property type="match status" value="1"/>
</dbReference>
<evidence type="ECO:0000313" key="3">
    <source>
        <dbReference type="Proteomes" id="UP000799772"/>
    </source>
</evidence>
<dbReference type="PANTHER" id="PTHR33112">
    <property type="entry name" value="DOMAIN PROTEIN, PUTATIVE-RELATED"/>
    <property type="match status" value="1"/>
</dbReference>
<name>A0A9P4M410_9PEZI</name>
<protein>
    <submittedName>
        <fullName evidence="2">HET-domain-containing protein</fullName>
    </submittedName>
</protein>
<evidence type="ECO:0000313" key="2">
    <source>
        <dbReference type="EMBL" id="KAF2096280.1"/>
    </source>
</evidence>
<keyword evidence="3" id="KW-1185">Reference proteome</keyword>
<evidence type="ECO:0000259" key="1">
    <source>
        <dbReference type="Pfam" id="PF06985"/>
    </source>
</evidence>
<dbReference type="OrthoDB" id="3486565at2759"/>
<organism evidence="2 3">
    <name type="scientific">Rhizodiscina lignyota</name>
    <dbReference type="NCBI Taxonomy" id="1504668"/>
    <lineage>
        <taxon>Eukaryota</taxon>
        <taxon>Fungi</taxon>
        <taxon>Dikarya</taxon>
        <taxon>Ascomycota</taxon>
        <taxon>Pezizomycotina</taxon>
        <taxon>Dothideomycetes</taxon>
        <taxon>Pleosporomycetidae</taxon>
        <taxon>Aulographales</taxon>
        <taxon>Rhizodiscinaceae</taxon>
        <taxon>Rhizodiscina</taxon>
    </lineage>
</organism>
<dbReference type="InterPro" id="IPR010730">
    <property type="entry name" value="HET"/>
</dbReference>
<feature type="domain" description="Heterokaryon incompatibility" evidence="1">
    <location>
        <begin position="68"/>
        <end position="223"/>
    </location>
</feature>